<evidence type="ECO:0000256" key="1">
    <source>
        <dbReference type="SAM" id="MobiDB-lite"/>
    </source>
</evidence>
<organism evidence="2 3">
    <name type="scientific">Ficus carica</name>
    <name type="common">Common fig</name>
    <dbReference type="NCBI Taxonomy" id="3494"/>
    <lineage>
        <taxon>Eukaryota</taxon>
        <taxon>Viridiplantae</taxon>
        <taxon>Streptophyta</taxon>
        <taxon>Embryophyta</taxon>
        <taxon>Tracheophyta</taxon>
        <taxon>Spermatophyta</taxon>
        <taxon>Magnoliopsida</taxon>
        <taxon>eudicotyledons</taxon>
        <taxon>Gunneridae</taxon>
        <taxon>Pentapetalae</taxon>
        <taxon>rosids</taxon>
        <taxon>fabids</taxon>
        <taxon>Rosales</taxon>
        <taxon>Moraceae</taxon>
        <taxon>Ficeae</taxon>
        <taxon>Ficus</taxon>
    </lineage>
</organism>
<accession>A0AA88E447</accession>
<name>A0AA88E447_FICCA</name>
<sequence>MPTSTQWQERLADCRVGGLRARPNTDPAKTNTLLYMWVMGRSISDCNPKKLSDGVILTVDEEIRCKGRPSSLATSTGGHDGGGVSPPRIARVQIQRGDFLLELGISRSGDVGDRFTGHGLGSGVAAAWPEMM</sequence>
<keyword evidence="3" id="KW-1185">Reference proteome</keyword>
<evidence type="ECO:0000313" key="3">
    <source>
        <dbReference type="Proteomes" id="UP001187192"/>
    </source>
</evidence>
<dbReference type="AlphaFoldDB" id="A0AA88E447"/>
<dbReference type="Proteomes" id="UP001187192">
    <property type="component" value="Unassembled WGS sequence"/>
</dbReference>
<feature type="region of interest" description="Disordered" evidence="1">
    <location>
        <begin position="68"/>
        <end position="87"/>
    </location>
</feature>
<protein>
    <submittedName>
        <fullName evidence="2">Uncharacterized protein</fullName>
    </submittedName>
</protein>
<gene>
    <name evidence="2" type="ORF">TIFTF001_034663</name>
</gene>
<comment type="caution">
    <text evidence="2">The sequence shown here is derived from an EMBL/GenBank/DDBJ whole genome shotgun (WGS) entry which is preliminary data.</text>
</comment>
<evidence type="ECO:0000313" key="2">
    <source>
        <dbReference type="EMBL" id="GMN65596.1"/>
    </source>
</evidence>
<proteinExistence type="predicted"/>
<dbReference type="EMBL" id="BTGU01000247">
    <property type="protein sequence ID" value="GMN65596.1"/>
    <property type="molecule type" value="Genomic_DNA"/>
</dbReference>
<reference evidence="2" key="1">
    <citation type="submission" date="2023-07" db="EMBL/GenBank/DDBJ databases">
        <title>draft genome sequence of fig (Ficus carica).</title>
        <authorList>
            <person name="Takahashi T."/>
            <person name="Nishimura K."/>
        </authorList>
    </citation>
    <scope>NUCLEOTIDE SEQUENCE</scope>
</reference>